<dbReference type="SMART" id="SM00100">
    <property type="entry name" value="cNMP"/>
    <property type="match status" value="1"/>
</dbReference>
<evidence type="ECO:0000259" key="1">
    <source>
        <dbReference type="PROSITE" id="PS50042"/>
    </source>
</evidence>
<reference evidence="2 3" key="1">
    <citation type="submission" date="2017-03" db="EMBL/GenBank/DDBJ databases">
        <title>Complete genome sequence of Candidatus 'Thiodictyon syntrophicum' sp. nov. strain Cad16T, a photolithoautotroph purple sulfur bacterium isolated from an alpine meromictic lake.</title>
        <authorList>
            <person name="Luedin S.M."/>
            <person name="Pothier J.F."/>
            <person name="Danza F."/>
            <person name="Storelli N."/>
            <person name="Wittwer M."/>
            <person name="Tonolla M."/>
        </authorList>
    </citation>
    <scope>NUCLEOTIDE SEQUENCE [LARGE SCALE GENOMIC DNA]</scope>
    <source>
        <strain evidence="2 3">Cad16T</strain>
    </source>
</reference>
<proteinExistence type="predicted"/>
<protein>
    <submittedName>
        <fullName evidence="2">Crp/Fnr family transcriptional regulator</fullName>
    </submittedName>
</protein>
<feature type="domain" description="Cyclic nucleotide-binding" evidence="1">
    <location>
        <begin position="15"/>
        <end position="117"/>
    </location>
</feature>
<dbReference type="PROSITE" id="PS50042">
    <property type="entry name" value="CNMP_BINDING_3"/>
    <property type="match status" value="1"/>
</dbReference>
<dbReference type="InterPro" id="IPR014710">
    <property type="entry name" value="RmlC-like_jellyroll"/>
</dbReference>
<dbReference type="OrthoDB" id="8565101at2"/>
<dbReference type="EMBL" id="CP020370">
    <property type="protein sequence ID" value="AUB81133.1"/>
    <property type="molecule type" value="Genomic_DNA"/>
</dbReference>
<sequence length="160" mass="17529">MNQADKSETLKVSLLGAELGADEIQVLADQMGVMTLHDGETLLVEGDEHRTLLMLAAGAIQVVKVVGDTEETIYQLRAGECAGTRAFVDGSPRKAGLRSVGDSQVLTLEPDAFESLVETHPWLVYKVMRALFRITHANLVRVNSETSELRNYLLKTGGRY</sequence>
<dbReference type="KEGG" id="tsy:THSYN_09320"/>
<dbReference type="Pfam" id="PF00027">
    <property type="entry name" value="cNMP_binding"/>
    <property type="match status" value="1"/>
</dbReference>
<gene>
    <name evidence="2" type="ORF">THSYN_09320</name>
</gene>
<dbReference type="Proteomes" id="UP000232638">
    <property type="component" value="Chromosome"/>
</dbReference>
<dbReference type="RefSeq" id="WP_100918910.1">
    <property type="nucleotide sequence ID" value="NZ_CP020370.1"/>
</dbReference>
<organism evidence="2 3">
    <name type="scientific">Candidatus Thiodictyon syntrophicum</name>
    <dbReference type="NCBI Taxonomy" id="1166950"/>
    <lineage>
        <taxon>Bacteria</taxon>
        <taxon>Pseudomonadati</taxon>
        <taxon>Pseudomonadota</taxon>
        <taxon>Gammaproteobacteria</taxon>
        <taxon>Chromatiales</taxon>
        <taxon>Chromatiaceae</taxon>
        <taxon>Thiodictyon</taxon>
    </lineage>
</organism>
<keyword evidence="3" id="KW-1185">Reference proteome</keyword>
<evidence type="ECO:0000313" key="2">
    <source>
        <dbReference type="EMBL" id="AUB81133.1"/>
    </source>
</evidence>
<dbReference type="CDD" id="cd00038">
    <property type="entry name" value="CAP_ED"/>
    <property type="match status" value="1"/>
</dbReference>
<dbReference type="Gene3D" id="2.60.120.10">
    <property type="entry name" value="Jelly Rolls"/>
    <property type="match status" value="1"/>
</dbReference>
<dbReference type="AlphaFoldDB" id="A0A2K8U6D7"/>
<dbReference type="InterPro" id="IPR018490">
    <property type="entry name" value="cNMP-bd_dom_sf"/>
</dbReference>
<evidence type="ECO:0000313" key="3">
    <source>
        <dbReference type="Proteomes" id="UP000232638"/>
    </source>
</evidence>
<dbReference type="SUPFAM" id="SSF51206">
    <property type="entry name" value="cAMP-binding domain-like"/>
    <property type="match status" value="1"/>
</dbReference>
<accession>A0A2K8U6D7</accession>
<dbReference type="InterPro" id="IPR000595">
    <property type="entry name" value="cNMP-bd_dom"/>
</dbReference>
<name>A0A2K8U6D7_9GAMM</name>